<proteinExistence type="predicted"/>
<feature type="region of interest" description="Disordered" evidence="1">
    <location>
        <begin position="469"/>
        <end position="512"/>
    </location>
</feature>
<dbReference type="EMBL" id="JPKY01000122">
    <property type="protein sequence ID" value="KFH41602.1"/>
    <property type="molecule type" value="Genomic_DNA"/>
</dbReference>
<feature type="region of interest" description="Disordered" evidence="1">
    <location>
        <begin position="307"/>
        <end position="329"/>
    </location>
</feature>
<feature type="compositionally biased region" description="Polar residues" evidence="1">
    <location>
        <begin position="316"/>
        <end position="329"/>
    </location>
</feature>
<dbReference type="PRINTS" id="PR01217">
    <property type="entry name" value="PRICHEXTENSN"/>
</dbReference>
<feature type="compositionally biased region" description="Pro residues" evidence="1">
    <location>
        <begin position="488"/>
        <end position="511"/>
    </location>
</feature>
<evidence type="ECO:0000256" key="2">
    <source>
        <dbReference type="SAM" id="SignalP"/>
    </source>
</evidence>
<reference evidence="4" key="1">
    <citation type="journal article" date="2014" name="Genome Announc.">
        <title>Genome sequence and annotation of Acremonium chrysogenum, producer of the beta-lactam antibiotic cephalosporin C.</title>
        <authorList>
            <person name="Terfehr D."/>
            <person name="Dahlmann T.A."/>
            <person name="Specht T."/>
            <person name="Zadra I."/>
            <person name="Kuernsteiner H."/>
            <person name="Kueck U."/>
        </authorList>
    </citation>
    <scope>NUCLEOTIDE SEQUENCE [LARGE SCALE GENOMIC DNA]</scope>
    <source>
        <strain evidence="4">ATCC 11550 / CBS 779.69 / DSM 880 / IAM 14645 / JCM 23072 / IMI 49137</strain>
    </source>
</reference>
<feature type="signal peptide" evidence="2">
    <location>
        <begin position="1"/>
        <end position="19"/>
    </location>
</feature>
<name>A0A086SWX0_HAPC1</name>
<dbReference type="STRING" id="857340.A0A086SWX0"/>
<accession>A0A086SWX0</accession>
<feature type="compositionally biased region" description="Low complexity" evidence="1">
    <location>
        <begin position="436"/>
        <end position="451"/>
    </location>
</feature>
<sequence length="533" mass="54513">MHFSRFAPATAGLIGAAQALVPVHIGADADLSAARFDCAKSWDNEVLFSGIAGVATETNAAVELDLSLVEAQVEGNINIGALDDFLAEPTLRLNLAGVKAYVELDISASAGVYQSVELVASPELEVDTGLLEVSLGAAFALDLVVGVGAAVDVSAGFYVAFGDEDYIDVSVVSKEVVGSSLVGLVTKALPVTVGADVDLSAEIEIQLGLRLRSHVSIEAGIDLLDLDLVEAGAEVAIWADLLSHTIVLVETEQCAVAIDNKFALSLGLAVEISASVLDLLDISLAPEVTVTLATAIGVQVCMPDRGEVPDRPLPTVTPTSGSGSPNATITSGEMVTSTVTTTKEYTITSCHVSVPNCPASHTEVIVTSTVLSSVTVCPVDGPTPTATTTKPVHTITETLTTVVPCEPTTSTFTPPPANPTSVPTDECDSTTVCPSETGGEEQPPVPTEVPSVTTPAPTMPTFVPTSVPTWSHPAPNSTWTSIVTPPGTGFPPPPPAETPLPPPEVPSPPPTAGAGSIKVGFALALPAVVAMML</sequence>
<keyword evidence="2" id="KW-0732">Signal</keyword>
<protein>
    <submittedName>
        <fullName evidence="3">Uncharacterized protein</fullName>
    </submittedName>
</protein>
<dbReference type="Proteomes" id="UP000029964">
    <property type="component" value="Unassembled WGS sequence"/>
</dbReference>
<feature type="compositionally biased region" description="Polar residues" evidence="1">
    <location>
        <begin position="469"/>
        <end position="483"/>
    </location>
</feature>
<feature type="region of interest" description="Disordered" evidence="1">
    <location>
        <begin position="406"/>
        <end position="451"/>
    </location>
</feature>
<keyword evidence="4" id="KW-1185">Reference proteome</keyword>
<feature type="compositionally biased region" description="Polar residues" evidence="1">
    <location>
        <begin position="419"/>
        <end position="434"/>
    </location>
</feature>
<evidence type="ECO:0000256" key="1">
    <source>
        <dbReference type="SAM" id="MobiDB-lite"/>
    </source>
</evidence>
<dbReference type="HOGENOM" id="CLU_019025_0_0_1"/>
<organism evidence="3 4">
    <name type="scientific">Hapsidospora chrysogenum (strain ATCC 11550 / CBS 779.69 / DSM 880 / IAM 14645 / JCM 23072 / IMI 49137)</name>
    <name type="common">Acremonium chrysogenum</name>
    <dbReference type="NCBI Taxonomy" id="857340"/>
    <lineage>
        <taxon>Eukaryota</taxon>
        <taxon>Fungi</taxon>
        <taxon>Dikarya</taxon>
        <taxon>Ascomycota</taxon>
        <taxon>Pezizomycotina</taxon>
        <taxon>Sordariomycetes</taxon>
        <taxon>Hypocreomycetidae</taxon>
        <taxon>Hypocreales</taxon>
        <taxon>Bionectriaceae</taxon>
        <taxon>Hapsidospora</taxon>
    </lineage>
</organism>
<comment type="caution">
    <text evidence="3">The sequence shown here is derived from an EMBL/GenBank/DDBJ whole genome shotgun (WGS) entry which is preliminary data.</text>
</comment>
<evidence type="ECO:0000313" key="4">
    <source>
        <dbReference type="Proteomes" id="UP000029964"/>
    </source>
</evidence>
<dbReference type="OrthoDB" id="5102830at2759"/>
<feature type="chain" id="PRO_5001815119" evidence="2">
    <location>
        <begin position="20"/>
        <end position="533"/>
    </location>
</feature>
<gene>
    <name evidence="3" type="ORF">ACRE_076810</name>
</gene>
<dbReference type="AlphaFoldDB" id="A0A086SWX0"/>
<evidence type="ECO:0000313" key="3">
    <source>
        <dbReference type="EMBL" id="KFH41602.1"/>
    </source>
</evidence>